<name>A0A8R1XR65_ONCVO</name>
<dbReference type="InterPro" id="IPR009003">
    <property type="entry name" value="Peptidase_S1_PA"/>
</dbReference>
<dbReference type="PRINTS" id="PR00722">
    <property type="entry name" value="CHYMOTRYPSIN"/>
</dbReference>
<sequence>MPLGCAGTMISDRHVLTAAHCFIKKDCERDSLSEIFARRNWKVYYGGGCLPFARHTCSTFQQIARSVYIQKIVIPADYLTGPCLHNDIAIVTTRLRMLKLTTQMKQVTSLAKINLTRITCLREKWIFDDQICTSEMQESNICSGDSGSGLMFETDHGKWNIAGIASAGTDCRTINMAIKGIETPTNVDQLDGGIFIDVRAHNDFICQYSGLCFGKKPGNRPKIKTVLL</sequence>
<feature type="domain" description="Peptidase S1" evidence="1">
    <location>
        <begin position="1"/>
        <end position="210"/>
    </location>
</feature>
<dbReference type="InterPro" id="IPR001314">
    <property type="entry name" value="Peptidase_S1A"/>
</dbReference>
<dbReference type="AlphaFoldDB" id="A0A8R1XR65"/>
<dbReference type="PROSITE" id="PS50240">
    <property type="entry name" value="TRYPSIN_DOM"/>
    <property type="match status" value="1"/>
</dbReference>
<dbReference type="Gene3D" id="2.40.10.10">
    <property type="entry name" value="Trypsin-like serine proteases"/>
    <property type="match status" value="2"/>
</dbReference>
<dbReference type="Pfam" id="PF00089">
    <property type="entry name" value="Trypsin"/>
    <property type="match status" value="2"/>
</dbReference>
<reference evidence="3" key="1">
    <citation type="submission" date="2013-10" db="EMBL/GenBank/DDBJ databases">
        <title>Genome sequencing of Onchocerca volvulus.</title>
        <authorList>
            <person name="Cotton J."/>
            <person name="Tsai J."/>
            <person name="Stanley E."/>
            <person name="Tracey A."/>
            <person name="Holroyd N."/>
            <person name="Lustigman S."/>
            <person name="Berriman M."/>
        </authorList>
    </citation>
    <scope>NUCLEOTIDE SEQUENCE</scope>
</reference>
<dbReference type="InterPro" id="IPR001254">
    <property type="entry name" value="Trypsin_dom"/>
</dbReference>
<dbReference type="EMBL" id="CMVM020000057">
    <property type="status" value="NOT_ANNOTATED_CDS"/>
    <property type="molecule type" value="Genomic_DNA"/>
</dbReference>
<dbReference type="InterPro" id="IPR043504">
    <property type="entry name" value="Peptidase_S1_PA_chymotrypsin"/>
</dbReference>
<accession>A0A8R1XR65</accession>
<dbReference type="GO" id="GO:0004252">
    <property type="term" value="F:serine-type endopeptidase activity"/>
    <property type="evidence" value="ECO:0007669"/>
    <property type="project" value="InterPro"/>
</dbReference>
<dbReference type="Proteomes" id="UP000024404">
    <property type="component" value="Unassembled WGS sequence"/>
</dbReference>
<dbReference type="GO" id="GO:0006508">
    <property type="term" value="P:proteolysis"/>
    <property type="evidence" value="ECO:0007669"/>
    <property type="project" value="InterPro"/>
</dbReference>
<dbReference type="SUPFAM" id="SSF50494">
    <property type="entry name" value="Trypsin-like serine proteases"/>
    <property type="match status" value="1"/>
</dbReference>
<dbReference type="InterPro" id="IPR051333">
    <property type="entry name" value="CLIP_Serine_Protease"/>
</dbReference>
<dbReference type="OMA" id="AHSQFIC"/>
<dbReference type="EnsemblMetazoa" id="OVOC1882.1">
    <property type="protein sequence ID" value="OVOC1882.1"/>
    <property type="gene ID" value="WBGene00238691"/>
</dbReference>
<evidence type="ECO:0000313" key="2">
    <source>
        <dbReference type="EnsemblMetazoa" id="OVOC1882.1"/>
    </source>
</evidence>
<organism evidence="2 3">
    <name type="scientific">Onchocerca volvulus</name>
    <dbReference type="NCBI Taxonomy" id="6282"/>
    <lineage>
        <taxon>Eukaryota</taxon>
        <taxon>Metazoa</taxon>
        <taxon>Ecdysozoa</taxon>
        <taxon>Nematoda</taxon>
        <taxon>Chromadorea</taxon>
        <taxon>Rhabditida</taxon>
        <taxon>Spirurina</taxon>
        <taxon>Spiruromorpha</taxon>
        <taxon>Filarioidea</taxon>
        <taxon>Onchocercidae</taxon>
        <taxon>Onchocerca</taxon>
    </lineage>
</organism>
<dbReference type="InterPro" id="IPR018114">
    <property type="entry name" value="TRYPSIN_HIS"/>
</dbReference>
<proteinExistence type="predicted"/>
<dbReference type="PROSITE" id="PS00134">
    <property type="entry name" value="TRYPSIN_HIS"/>
    <property type="match status" value="1"/>
</dbReference>
<protein>
    <submittedName>
        <fullName evidence="2">Peptidase S1 domain-containing protein</fullName>
    </submittedName>
</protein>
<dbReference type="PANTHER" id="PTHR24260">
    <property type="match status" value="1"/>
</dbReference>
<evidence type="ECO:0000259" key="1">
    <source>
        <dbReference type="PROSITE" id="PS50240"/>
    </source>
</evidence>
<keyword evidence="3" id="KW-1185">Reference proteome</keyword>
<reference evidence="2" key="2">
    <citation type="submission" date="2022-06" db="UniProtKB">
        <authorList>
            <consortium name="EnsemblMetazoa"/>
        </authorList>
    </citation>
    <scope>IDENTIFICATION</scope>
</reference>
<dbReference type="PANTHER" id="PTHR24260:SF136">
    <property type="entry name" value="GH08193P-RELATED"/>
    <property type="match status" value="1"/>
</dbReference>
<evidence type="ECO:0000313" key="3">
    <source>
        <dbReference type="Proteomes" id="UP000024404"/>
    </source>
</evidence>